<gene>
    <name evidence="3" type="ORF">EDD53_2685</name>
</gene>
<feature type="region of interest" description="Disordered" evidence="1">
    <location>
        <begin position="237"/>
        <end position="260"/>
    </location>
</feature>
<dbReference type="AlphaFoldDB" id="A0A3N4U801"/>
<feature type="domain" description="Calcineurin-like phosphoesterase" evidence="2">
    <location>
        <begin position="1"/>
        <end position="205"/>
    </location>
</feature>
<comment type="caution">
    <text evidence="3">The sequence shown here is derived from an EMBL/GenBank/DDBJ whole genome shotgun (WGS) entry which is preliminary data.</text>
</comment>
<dbReference type="Proteomes" id="UP000269689">
    <property type="component" value="Unassembled WGS sequence"/>
</dbReference>
<dbReference type="InterPro" id="IPR004843">
    <property type="entry name" value="Calcineurin-like_PHP"/>
</dbReference>
<evidence type="ECO:0000259" key="2">
    <source>
        <dbReference type="Pfam" id="PF00149"/>
    </source>
</evidence>
<accession>A0A3N4U801</accession>
<evidence type="ECO:0000313" key="4">
    <source>
        <dbReference type="Proteomes" id="UP000269689"/>
    </source>
</evidence>
<dbReference type="RefSeq" id="WP_123793987.1">
    <property type="nucleotide sequence ID" value="NZ_RKQK01000005.1"/>
</dbReference>
<dbReference type="PANTHER" id="PTHR42850:SF4">
    <property type="entry name" value="ZINC-DEPENDENT ENDOPOLYPHOSPHATASE"/>
    <property type="match status" value="1"/>
</dbReference>
<proteinExistence type="predicted"/>
<dbReference type="SUPFAM" id="SSF56300">
    <property type="entry name" value="Metallo-dependent phosphatases"/>
    <property type="match status" value="1"/>
</dbReference>
<organism evidence="3 4">
    <name type="scientific">Pacificibacter maritimus</name>
    <dbReference type="NCBI Taxonomy" id="762213"/>
    <lineage>
        <taxon>Bacteria</taxon>
        <taxon>Pseudomonadati</taxon>
        <taxon>Pseudomonadota</taxon>
        <taxon>Alphaproteobacteria</taxon>
        <taxon>Rhodobacterales</taxon>
        <taxon>Roseobacteraceae</taxon>
        <taxon>Pacificibacter</taxon>
    </lineage>
</organism>
<dbReference type="PANTHER" id="PTHR42850">
    <property type="entry name" value="METALLOPHOSPHOESTERASE"/>
    <property type="match status" value="1"/>
</dbReference>
<sequence length="260" mass="29222">MRIYAIGDIHGHILELKATHARIKADMERVGDTSAKIVHVGDYTDRGPASREVIEYLMHGMAHGEPWICLRGNHDRLFTRFVRDMTAFDDNMPPELSFLNPRIGGNTTLASYGVTTVDYEFEAAFEAAQKAVPKEHLEFIEGLPLYYEWDKYLFVHAGVKPGVPLEEQSEEDLIWIRKGWLDYEGDLPWIVVHGHTAVNLPSHFGNRIDIDTGAGYGWPVTAIVIEGDTQEVVTDTGRAPLTKADPKNPAPFVKRTKPTQ</sequence>
<dbReference type="InterPro" id="IPR050126">
    <property type="entry name" value="Ap4A_hydrolase"/>
</dbReference>
<keyword evidence="4" id="KW-1185">Reference proteome</keyword>
<dbReference type="Gene3D" id="3.60.21.10">
    <property type="match status" value="1"/>
</dbReference>
<reference evidence="3 4" key="1">
    <citation type="submission" date="2018-11" db="EMBL/GenBank/DDBJ databases">
        <title>Genomic Encyclopedia of Type Strains, Phase IV (KMG-IV): sequencing the most valuable type-strain genomes for metagenomic binning, comparative biology and taxonomic classification.</title>
        <authorList>
            <person name="Goeker M."/>
        </authorList>
    </citation>
    <scope>NUCLEOTIDE SEQUENCE [LARGE SCALE GENOMIC DNA]</scope>
    <source>
        <strain evidence="3 4">DSM 104731</strain>
    </source>
</reference>
<name>A0A3N4U801_9RHOB</name>
<dbReference type="GO" id="GO:0016791">
    <property type="term" value="F:phosphatase activity"/>
    <property type="evidence" value="ECO:0007669"/>
    <property type="project" value="TreeGrafter"/>
</dbReference>
<dbReference type="GO" id="GO:0008803">
    <property type="term" value="F:bis(5'-nucleosyl)-tetraphosphatase (symmetrical) activity"/>
    <property type="evidence" value="ECO:0007669"/>
    <property type="project" value="TreeGrafter"/>
</dbReference>
<protein>
    <submittedName>
        <fullName evidence="3">Serine/threonine protein phosphatase 1</fullName>
    </submittedName>
</protein>
<dbReference type="OrthoDB" id="9807890at2"/>
<evidence type="ECO:0000313" key="3">
    <source>
        <dbReference type="EMBL" id="RPE63089.1"/>
    </source>
</evidence>
<dbReference type="EMBL" id="RKQK01000005">
    <property type="protein sequence ID" value="RPE63089.1"/>
    <property type="molecule type" value="Genomic_DNA"/>
</dbReference>
<evidence type="ECO:0000256" key="1">
    <source>
        <dbReference type="SAM" id="MobiDB-lite"/>
    </source>
</evidence>
<dbReference type="GO" id="GO:0005737">
    <property type="term" value="C:cytoplasm"/>
    <property type="evidence" value="ECO:0007669"/>
    <property type="project" value="TreeGrafter"/>
</dbReference>
<dbReference type="GO" id="GO:0110154">
    <property type="term" value="P:RNA decapping"/>
    <property type="evidence" value="ECO:0007669"/>
    <property type="project" value="TreeGrafter"/>
</dbReference>
<dbReference type="Pfam" id="PF00149">
    <property type="entry name" value="Metallophos"/>
    <property type="match status" value="1"/>
</dbReference>
<dbReference type="InterPro" id="IPR029052">
    <property type="entry name" value="Metallo-depent_PP-like"/>
</dbReference>